<feature type="signal peptide" evidence="8">
    <location>
        <begin position="1"/>
        <end position="18"/>
    </location>
</feature>
<comment type="similarity">
    <text evidence="2">Belongs to the IL-7/IL-9 family.</text>
</comment>
<dbReference type="OrthoDB" id="9831043at2759"/>
<sequence>MFVASILASALLCSSVGSVPDRKCSTMWGIKDTSFLIEKLKDDPPSKCSCSTNVTSCLCLPIPSDDCTVPCFREGLSQVTNATQKTRFSVLFNRVKRTVESLKNSKCPFFSCENPCNQTTAGNTLSFLKNLLTTFQKAGVQVLRHQA</sequence>
<organism evidence="9">
    <name type="scientific">Sigmodon hispidus</name>
    <name type="common">Hispid cotton rat</name>
    <dbReference type="NCBI Taxonomy" id="42415"/>
    <lineage>
        <taxon>Eukaryota</taxon>
        <taxon>Metazoa</taxon>
        <taxon>Chordata</taxon>
        <taxon>Craniata</taxon>
        <taxon>Vertebrata</taxon>
        <taxon>Euteleostomi</taxon>
        <taxon>Mammalia</taxon>
        <taxon>Eutheria</taxon>
        <taxon>Euarchontoglires</taxon>
        <taxon>Glires</taxon>
        <taxon>Rodentia</taxon>
        <taxon>Myomorpha</taxon>
        <taxon>Muroidea</taxon>
        <taxon>Cricetidae</taxon>
        <taxon>Sigmodontinae</taxon>
        <taxon>Sigmodon</taxon>
    </lineage>
</organism>
<keyword evidence="6" id="KW-0339">Growth factor</keyword>
<dbReference type="GO" id="GO:0005615">
    <property type="term" value="C:extracellular space"/>
    <property type="evidence" value="ECO:0007669"/>
    <property type="project" value="UniProtKB-KW"/>
</dbReference>
<evidence type="ECO:0000256" key="4">
    <source>
        <dbReference type="ARBA" id="ARBA00022525"/>
    </source>
</evidence>
<keyword evidence="3" id="KW-0202">Cytokine</keyword>
<proteinExistence type="evidence at transcript level"/>
<evidence type="ECO:0000256" key="7">
    <source>
        <dbReference type="ARBA" id="ARBA00023180"/>
    </source>
</evidence>
<protein>
    <submittedName>
        <fullName evidence="9">Interleukin 9</fullName>
    </submittedName>
</protein>
<evidence type="ECO:0000256" key="1">
    <source>
        <dbReference type="ARBA" id="ARBA00004613"/>
    </source>
</evidence>
<dbReference type="PANTHER" id="PTHR16926">
    <property type="entry name" value="INTERLEUKIN 9"/>
    <property type="match status" value="1"/>
</dbReference>
<keyword evidence="5 8" id="KW-0732">Signal</keyword>
<dbReference type="PANTHER" id="PTHR16926:SF1">
    <property type="entry name" value="INTERLEUKIN-9"/>
    <property type="match status" value="1"/>
</dbReference>
<comment type="subcellular location">
    <subcellularLocation>
        <location evidence="1">Secreted</location>
    </subcellularLocation>
</comment>
<evidence type="ECO:0000256" key="8">
    <source>
        <dbReference type="SAM" id="SignalP"/>
    </source>
</evidence>
<evidence type="ECO:0000256" key="5">
    <source>
        <dbReference type="ARBA" id="ARBA00022729"/>
    </source>
</evidence>
<dbReference type="GO" id="GO:0008083">
    <property type="term" value="F:growth factor activity"/>
    <property type="evidence" value="ECO:0007669"/>
    <property type="project" value="UniProtKB-KW"/>
</dbReference>
<dbReference type="AlphaFoldDB" id="Q7TNZ3"/>
<feature type="chain" id="PRO_5004291780" evidence="8">
    <location>
        <begin position="19"/>
        <end position="147"/>
    </location>
</feature>
<keyword evidence="7" id="KW-0325">Glycoprotein</keyword>
<reference evidence="9" key="1">
    <citation type="journal article" date="2004" name="J. Interferon Cytokine Res.">
        <title>The cotton rat: an underutilized animal model for human infectious diseases can now be exploited using specific reagents to cytokines, chemokines, and interferons.</title>
        <authorList>
            <person name="Blanco J.C."/>
            <person name="Pletneva L.M."/>
            <person name="Boukhvalova M."/>
            <person name="Richardson J.Y."/>
            <person name="Harris K.A."/>
            <person name="Prince G.A."/>
        </authorList>
    </citation>
    <scope>NUCLEOTIDE SEQUENCE</scope>
</reference>
<dbReference type="PRINTS" id="PR01926">
    <property type="entry name" value="INTERLEUKIN9"/>
</dbReference>
<dbReference type="EMBL" id="AY327895">
    <property type="protein sequence ID" value="AAP93197.1"/>
    <property type="molecule type" value="mRNA"/>
</dbReference>
<dbReference type="GO" id="GO:0006955">
    <property type="term" value="P:immune response"/>
    <property type="evidence" value="ECO:0007669"/>
    <property type="project" value="InterPro"/>
</dbReference>
<dbReference type="PROSITE" id="PS00255">
    <property type="entry name" value="INTERLEUKIN_7_9"/>
    <property type="match status" value="1"/>
</dbReference>
<dbReference type="GO" id="GO:0005125">
    <property type="term" value="F:cytokine activity"/>
    <property type="evidence" value="ECO:0007669"/>
    <property type="project" value="UniProtKB-KW"/>
</dbReference>
<evidence type="ECO:0000256" key="3">
    <source>
        <dbReference type="ARBA" id="ARBA00022514"/>
    </source>
</evidence>
<evidence type="ECO:0000313" key="9">
    <source>
        <dbReference type="EMBL" id="AAP93197.1"/>
    </source>
</evidence>
<evidence type="ECO:0000256" key="2">
    <source>
        <dbReference type="ARBA" id="ARBA00007621"/>
    </source>
</evidence>
<accession>Q7TNZ3</accession>
<gene>
    <name evidence="9" type="primary">IL9</name>
</gene>
<dbReference type="GO" id="GO:0005140">
    <property type="term" value="F:interleukin-9 receptor binding"/>
    <property type="evidence" value="ECO:0007669"/>
    <property type="project" value="TreeGrafter"/>
</dbReference>
<dbReference type="InterPro" id="IPR018049">
    <property type="entry name" value="IL-7/IL-9_CS"/>
</dbReference>
<keyword evidence="4" id="KW-0964">Secreted</keyword>
<name>Q7TNZ3_SIGHI</name>
<evidence type="ECO:0000256" key="6">
    <source>
        <dbReference type="ARBA" id="ARBA00023030"/>
    </source>
</evidence>
<dbReference type="InterPro" id="IPR020447">
    <property type="entry name" value="IL-9"/>
</dbReference>